<feature type="compositionally biased region" description="Low complexity" evidence="1">
    <location>
        <begin position="258"/>
        <end position="273"/>
    </location>
</feature>
<feature type="compositionally biased region" description="Basic residues" evidence="1">
    <location>
        <begin position="48"/>
        <end position="71"/>
    </location>
</feature>
<feature type="region of interest" description="Disordered" evidence="1">
    <location>
        <begin position="42"/>
        <end position="287"/>
    </location>
</feature>
<name>A0A8T0PCU5_PANVG</name>
<feature type="compositionally biased region" description="Basic and acidic residues" evidence="1">
    <location>
        <begin position="161"/>
        <end position="172"/>
    </location>
</feature>
<feature type="compositionally biased region" description="Basic and acidic residues" evidence="1">
    <location>
        <begin position="229"/>
        <end position="249"/>
    </location>
</feature>
<feature type="compositionally biased region" description="Basic and acidic residues" evidence="1">
    <location>
        <begin position="93"/>
        <end position="106"/>
    </location>
</feature>
<keyword evidence="3" id="KW-1185">Reference proteome</keyword>
<protein>
    <submittedName>
        <fullName evidence="2">Uncharacterized protein</fullName>
    </submittedName>
</protein>
<comment type="caution">
    <text evidence="2">The sequence shown here is derived from an EMBL/GenBank/DDBJ whole genome shotgun (WGS) entry which is preliminary data.</text>
</comment>
<dbReference type="EMBL" id="CM029052">
    <property type="protein sequence ID" value="KAG2558479.1"/>
    <property type="molecule type" value="Genomic_DNA"/>
</dbReference>
<evidence type="ECO:0000313" key="2">
    <source>
        <dbReference type="EMBL" id="KAG2558479.1"/>
    </source>
</evidence>
<evidence type="ECO:0000256" key="1">
    <source>
        <dbReference type="SAM" id="MobiDB-lite"/>
    </source>
</evidence>
<evidence type="ECO:0000313" key="3">
    <source>
        <dbReference type="Proteomes" id="UP000823388"/>
    </source>
</evidence>
<proteinExistence type="predicted"/>
<accession>A0A8T0PCU5</accession>
<feature type="compositionally biased region" description="Basic residues" evidence="1">
    <location>
        <begin position="173"/>
        <end position="187"/>
    </location>
</feature>
<sequence length="287" mass="30147">MTWQRFCDVAASLATLSPHVSLSPPCFSSAGERPGLLPAAVPAPVPARRGRARHSRPWPQGARRRIGRGRGRGAAPLPCFASAGEHPSRASLRAREAEERWGEGGRDGGGAGGQADGTAERPPRSSLPLPAARRGGQVDGAARFTAGAGGQLAQASCRHGGPPERRELELGSRRRSSARARSVRRGRGGATRALLPAPSLRARWRSGGARAGPLPIPPPIRSSPWRRRPAADSKLAVEEEARRRFEARRGGGPPPIRSSPGSSPARGPQRRGGAPPPAPCSAVRARR</sequence>
<dbReference type="Proteomes" id="UP000823388">
    <property type="component" value="Chromosome 8N"/>
</dbReference>
<dbReference type="AlphaFoldDB" id="A0A8T0PCU5"/>
<reference evidence="2" key="1">
    <citation type="submission" date="2020-05" db="EMBL/GenBank/DDBJ databases">
        <title>WGS assembly of Panicum virgatum.</title>
        <authorList>
            <person name="Lovell J.T."/>
            <person name="Jenkins J."/>
            <person name="Shu S."/>
            <person name="Juenger T.E."/>
            <person name="Schmutz J."/>
        </authorList>
    </citation>
    <scope>NUCLEOTIDE SEQUENCE</scope>
    <source>
        <strain evidence="2">AP13</strain>
    </source>
</reference>
<gene>
    <name evidence="2" type="ORF">PVAP13_8NG268503</name>
</gene>
<organism evidence="2 3">
    <name type="scientific">Panicum virgatum</name>
    <name type="common">Blackwell switchgrass</name>
    <dbReference type="NCBI Taxonomy" id="38727"/>
    <lineage>
        <taxon>Eukaryota</taxon>
        <taxon>Viridiplantae</taxon>
        <taxon>Streptophyta</taxon>
        <taxon>Embryophyta</taxon>
        <taxon>Tracheophyta</taxon>
        <taxon>Spermatophyta</taxon>
        <taxon>Magnoliopsida</taxon>
        <taxon>Liliopsida</taxon>
        <taxon>Poales</taxon>
        <taxon>Poaceae</taxon>
        <taxon>PACMAD clade</taxon>
        <taxon>Panicoideae</taxon>
        <taxon>Panicodae</taxon>
        <taxon>Paniceae</taxon>
        <taxon>Panicinae</taxon>
        <taxon>Panicum</taxon>
        <taxon>Panicum sect. Hiantes</taxon>
    </lineage>
</organism>